<keyword evidence="6 17" id="KW-0812">Transmembrane</keyword>
<comment type="caution">
    <text evidence="19">The sequence shown here is derived from an EMBL/GenBank/DDBJ whole genome shotgun (WGS) entry which is preliminary data.</text>
</comment>
<dbReference type="InterPro" id="IPR003816">
    <property type="entry name" value="Nitrate_red_gam"/>
</dbReference>
<keyword evidence="7" id="KW-0479">Metal-binding</keyword>
<feature type="domain" description="NarG-like" evidence="18">
    <location>
        <begin position="6"/>
        <end position="224"/>
    </location>
</feature>
<evidence type="ECO:0000256" key="3">
    <source>
        <dbReference type="ARBA" id="ARBA00022448"/>
    </source>
</evidence>
<keyword evidence="5 16" id="KW-0349">Heme</keyword>
<evidence type="ECO:0000256" key="10">
    <source>
        <dbReference type="ARBA" id="ARBA00023002"/>
    </source>
</evidence>
<dbReference type="InterPro" id="IPR023234">
    <property type="entry name" value="NarG-like_domain"/>
</dbReference>
<feature type="transmembrane region" description="Helical" evidence="17">
    <location>
        <begin position="187"/>
        <end position="214"/>
    </location>
</feature>
<feature type="transmembrane region" description="Helical" evidence="17">
    <location>
        <begin position="88"/>
        <end position="108"/>
    </location>
</feature>
<evidence type="ECO:0000256" key="9">
    <source>
        <dbReference type="ARBA" id="ARBA00022989"/>
    </source>
</evidence>
<evidence type="ECO:0000256" key="17">
    <source>
        <dbReference type="SAM" id="Phobius"/>
    </source>
</evidence>
<keyword evidence="8" id="KW-0249">Electron transport</keyword>
<dbReference type="Gene3D" id="1.20.950.20">
    <property type="entry name" value="Transmembrane di-heme cytochromes, Chain C"/>
    <property type="match status" value="1"/>
</dbReference>
<evidence type="ECO:0000256" key="12">
    <source>
        <dbReference type="ARBA" id="ARBA00023063"/>
    </source>
</evidence>
<dbReference type="GO" id="GO:0009325">
    <property type="term" value="C:nitrate reductase complex"/>
    <property type="evidence" value="ECO:0007669"/>
    <property type="project" value="InterPro"/>
</dbReference>
<feature type="transmembrane region" description="Helical" evidence="17">
    <location>
        <begin position="12"/>
        <end position="31"/>
    </location>
</feature>
<dbReference type="GO" id="GO:0160182">
    <property type="term" value="F:nitrate reductase (quinone) activity"/>
    <property type="evidence" value="ECO:0007669"/>
    <property type="project" value="UniProtKB-EC"/>
</dbReference>
<dbReference type="PANTHER" id="PTHR30598">
    <property type="entry name" value="NITRATE REDUCTASE PRIVATE CHAPERONE, REDOX ENZYME MATURATION PROTEIN REMP FAMILY"/>
    <property type="match status" value="1"/>
</dbReference>
<dbReference type="EC" id="1.7.5.1" evidence="2"/>
<evidence type="ECO:0000256" key="15">
    <source>
        <dbReference type="ARBA" id="ARBA00063882"/>
    </source>
</evidence>
<keyword evidence="12" id="KW-0534">Nitrate assimilation</keyword>
<comment type="subcellular location">
    <subcellularLocation>
        <location evidence="1">Cell membrane</location>
        <topology evidence="1">Multi-pass membrane protein</topology>
    </subcellularLocation>
</comment>
<dbReference type="EMBL" id="JAPAAF010000006">
    <property type="protein sequence ID" value="MCW0482295.1"/>
    <property type="molecule type" value="Genomic_DNA"/>
</dbReference>
<evidence type="ECO:0000256" key="4">
    <source>
        <dbReference type="ARBA" id="ARBA00022475"/>
    </source>
</evidence>
<evidence type="ECO:0000256" key="1">
    <source>
        <dbReference type="ARBA" id="ARBA00004651"/>
    </source>
</evidence>
<dbReference type="RefSeq" id="WP_282590902.1">
    <property type="nucleotide sequence ID" value="NZ_JAPAAF010000006.1"/>
</dbReference>
<evidence type="ECO:0000256" key="5">
    <source>
        <dbReference type="ARBA" id="ARBA00022617"/>
    </source>
</evidence>
<evidence type="ECO:0000256" key="11">
    <source>
        <dbReference type="ARBA" id="ARBA00023004"/>
    </source>
</evidence>
<keyword evidence="9 17" id="KW-1133">Transmembrane helix</keyword>
<evidence type="ECO:0000313" key="19">
    <source>
        <dbReference type="EMBL" id="MCW0482295.1"/>
    </source>
</evidence>
<feature type="transmembrane region" description="Helical" evidence="17">
    <location>
        <begin position="128"/>
        <end position="148"/>
    </location>
</feature>
<keyword evidence="3" id="KW-0813">Transport</keyword>
<dbReference type="GO" id="GO:0042128">
    <property type="term" value="P:nitrate assimilation"/>
    <property type="evidence" value="ECO:0007669"/>
    <property type="project" value="UniProtKB-KW"/>
</dbReference>
<organism evidence="19 20">
    <name type="scientific">Gaoshiqia sediminis</name>
    <dbReference type="NCBI Taxonomy" id="2986998"/>
    <lineage>
        <taxon>Bacteria</taxon>
        <taxon>Pseudomonadati</taxon>
        <taxon>Bacteroidota</taxon>
        <taxon>Bacteroidia</taxon>
        <taxon>Marinilabiliales</taxon>
        <taxon>Prolixibacteraceae</taxon>
        <taxon>Gaoshiqia</taxon>
    </lineage>
</organism>
<keyword evidence="10" id="KW-0560">Oxidoreductase</keyword>
<dbReference type="NCBIfam" id="TIGR00351">
    <property type="entry name" value="narI"/>
    <property type="match status" value="1"/>
</dbReference>
<feature type="binding site" description="axial binding residue" evidence="16">
    <location>
        <position position="57"/>
    </location>
    <ligand>
        <name>heme b</name>
        <dbReference type="ChEBI" id="CHEBI:60344"/>
        <label>1</label>
    </ligand>
    <ligandPart>
        <name>Fe</name>
        <dbReference type="ChEBI" id="CHEBI:18248"/>
    </ligandPart>
</feature>
<feature type="binding site" description="axial binding residue" evidence="16">
    <location>
        <position position="204"/>
    </location>
    <ligand>
        <name>heme b</name>
        <dbReference type="ChEBI" id="CHEBI:60344"/>
        <label>1</label>
    </ligand>
    <ligandPart>
        <name>Fe</name>
        <dbReference type="ChEBI" id="CHEBI:18248"/>
    </ligandPart>
</feature>
<comment type="subunit">
    <text evidence="15">Dimer of heterotrimers each composed of an alpha, a beta and a gamma chain. Alpha and beta are catalytic chains; gamma chains are involved in binding the enzyme complex to the cytoplasmic membrane.</text>
</comment>
<dbReference type="PANTHER" id="PTHR30598:SF3">
    <property type="entry name" value="RESPIRATORY NITRATE REDUCTASE 1 GAMMA CHAIN"/>
    <property type="match status" value="1"/>
</dbReference>
<reference evidence="19" key="1">
    <citation type="submission" date="2022-10" db="EMBL/GenBank/DDBJ databases">
        <title>Gaoshiqiia sediminis gen. nov., sp. nov., isolated from coastal sediment.</title>
        <authorList>
            <person name="Yu W.X."/>
            <person name="Mu D.S."/>
            <person name="Du J.Z."/>
            <person name="Liang Y.Q."/>
        </authorList>
    </citation>
    <scope>NUCLEOTIDE SEQUENCE</scope>
    <source>
        <strain evidence="19">A06</strain>
    </source>
</reference>
<protein>
    <recommendedName>
        <fullName evidence="2">nitrate reductase (quinone)</fullName>
        <ecNumber evidence="2">1.7.5.1</ecNumber>
    </recommendedName>
</protein>
<evidence type="ECO:0000256" key="14">
    <source>
        <dbReference type="ARBA" id="ARBA00048294"/>
    </source>
</evidence>
<dbReference type="InterPro" id="IPR051936">
    <property type="entry name" value="Heme-iron_electron_transfer"/>
</dbReference>
<keyword evidence="4" id="KW-1003">Cell membrane</keyword>
<dbReference type="AlphaFoldDB" id="A0AA41Y5M9"/>
<dbReference type="GO" id="GO:0009055">
    <property type="term" value="F:electron transfer activity"/>
    <property type="evidence" value="ECO:0007669"/>
    <property type="project" value="TreeGrafter"/>
</dbReference>
<evidence type="ECO:0000256" key="8">
    <source>
        <dbReference type="ARBA" id="ARBA00022982"/>
    </source>
</evidence>
<dbReference type="Pfam" id="PF02665">
    <property type="entry name" value="Nitrate_red_gam"/>
    <property type="match status" value="1"/>
</dbReference>
<keyword evidence="13 17" id="KW-0472">Membrane</keyword>
<comment type="catalytic activity">
    <reaction evidence="14">
        <text>nitrate + a quinol = a quinone + nitrite + H2O</text>
        <dbReference type="Rhea" id="RHEA:56144"/>
        <dbReference type="ChEBI" id="CHEBI:15377"/>
        <dbReference type="ChEBI" id="CHEBI:16301"/>
        <dbReference type="ChEBI" id="CHEBI:17632"/>
        <dbReference type="ChEBI" id="CHEBI:24646"/>
        <dbReference type="ChEBI" id="CHEBI:132124"/>
        <dbReference type="EC" id="1.7.5.1"/>
    </reaction>
</comment>
<name>A0AA41Y5M9_9BACT</name>
<dbReference type="GO" id="GO:0005886">
    <property type="term" value="C:plasma membrane"/>
    <property type="evidence" value="ECO:0007669"/>
    <property type="project" value="UniProtKB-SubCell"/>
</dbReference>
<dbReference type="SUPFAM" id="SSF103501">
    <property type="entry name" value="Respiratory nitrate reductase 1 gamma chain"/>
    <property type="match status" value="1"/>
</dbReference>
<gene>
    <name evidence="19" type="primary">narI</name>
    <name evidence="19" type="ORF">N2K84_06100</name>
</gene>
<dbReference type="FunFam" id="1.20.950.20:FF:000001">
    <property type="entry name" value="Respiratory nitrate reductase subunit gamma"/>
    <property type="match status" value="1"/>
</dbReference>
<proteinExistence type="predicted"/>
<keyword evidence="20" id="KW-1185">Reference proteome</keyword>
<sequence length="225" mass="25836">MENYINNLLFTYFPHIAFAVFWFGLITRFIVANKSIQAKSTQILAKDGVRKGNNLFHYGIIIVFFGHFTLFLPEEVYHIVMSTETKRMIALIFGTSFGIVTFIGMLMLFRRRLSNERVRFASSFHDYFILILLIVEAGLGLASVVTTANGTVSEYAALGEWAQKIITFQPNAGDVIEGHSILYKIHFTIGLVIFMIFPYTKLMHILVLPIAYFLRSSYQLIRRRV</sequence>
<dbReference type="InterPro" id="IPR036197">
    <property type="entry name" value="NarG-like_sf"/>
</dbReference>
<dbReference type="GO" id="GO:0020037">
    <property type="term" value="F:heme binding"/>
    <property type="evidence" value="ECO:0007669"/>
    <property type="project" value="TreeGrafter"/>
</dbReference>
<accession>A0AA41Y5M9</accession>
<evidence type="ECO:0000256" key="16">
    <source>
        <dbReference type="PIRSR" id="PIRSR603816-1"/>
    </source>
</evidence>
<keyword evidence="11 16" id="KW-0408">Iron</keyword>
<evidence type="ECO:0000256" key="13">
    <source>
        <dbReference type="ARBA" id="ARBA00023136"/>
    </source>
</evidence>
<evidence type="ECO:0000256" key="2">
    <source>
        <dbReference type="ARBA" id="ARBA00012500"/>
    </source>
</evidence>
<dbReference type="GO" id="GO:0046872">
    <property type="term" value="F:metal ion binding"/>
    <property type="evidence" value="ECO:0007669"/>
    <property type="project" value="UniProtKB-KW"/>
</dbReference>
<dbReference type="GO" id="GO:0019645">
    <property type="term" value="P:anaerobic electron transport chain"/>
    <property type="evidence" value="ECO:0007669"/>
    <property type="project" value="TreeGrafter"/>
</dbReference>
<dbReference type="Proteomes" id="UP001163821">
    <property type="component" value="Unassembled WGS sequence"/>
</dbReference>
<feature type="binding site" description="axial binding residue" evidence="16">
    <location>
        <position position="67"/>
    </location>
    <ligand>
        <name>heme b</name>
        <dbReference type="ChEBI" id="CHEBI:60344"/>
        <label>1</label>
    </ligand>
    <ligandPart>
        <name>Fe</name>
        <dbReference type="ChEBI" id="CHEBI:18248"/>
    </ligandPart>
</feature>
<feature type="transmembrane region" description="Helical" evidence="17">
    <location>
        <begin position="55"/>
        <end position="73"/>
    </location>
</feature>
<evidence type="ECO:0000313" key="20">
    <source>
        <dbReference type="Proteomes" id="UP001163821"/>
    </source>
</evidence>
<evidence type="ECO:0000256" key="6">
    <source>
        <dbReference type="ARBA" id="ARBA00022692"/>
    </source>
</evidence>
<evidence type="ECO:0000256" key="7">
    <source>
        <dbReference type="ARBA" id="ARBA00022723"/>
    </source>
</evidence>
<feature type="binding site" description="axial binding residue" evidence="16">
    <location>
        <position position="186"/>
    </location>
    <ligand>
        <name>heme b</name>
        <dbReference type="ChEBI" id="CHEBI:60344"/>
        <label>1</label>
    </ligand>
    <ligandPart>
        <name>Fe</name>
        <dbReference type="ChEBI" id="CHEBI:18248"/>
    </ligandPart>
</feature>
<evidence type="ECO:0000259" key="18">
    <source>
        <dbReference type="Pfam" id="PF02665"/>
    </source>
</evidence>